<reference evidence="1 2" key="1">
    <citation type="submission" date="2016-05" db="EMBL/GenBank/DDBJ databases">
        <authorList>
            <person name="Lavstsen T."/>
            <person name="Jespersen J.S."/>
        </authorList>
    </citation>
    <scope>NUCLEOTIDE SEQUENCE [LARGE SCALE GENOMIC DNA]</scope>
    <source>
        <strain evidence="1 2">SM-5815</strain>
    </source>
</reference>
<dbReference type="RefSeq" id="WP_111112116.1">
    <property type="nucleotide sequence ID" value="NZ_LXXM01000124.1"/>
</dbReference>
<comment type="caution">
    <text evidence="1">The sequence shown here is derived from an EMBL/GenBank/DDBJ whole genome shotgun (WGS) entry which is preliminary data.</text>
</comment>
<organism evidence="1 2">
    <name type="scientific">Stenotrophomonas maltophilia</name>
    <name type="common">Pseudomonas maltophilia</name>
    <name type="synonym">Xanthomonas maltophilia</name>
    <dbReference type="NCBI Taxonomy" id="40324"/>
    <lineage>
        <taxon>Bacteria</taxon>
        <taxon>Pseudomonadati</taxon>
        <taxon>Pseudomonadota</taxon>
        <taxon>Gammaproteobacteria</taxon>
        <taxon>Lysobacterales</taxon>
        <taxon>Lysobacteraceae</taxon>
        <taxon>Stenotrophomonas</taxon>
        <taxon>Stenotrophomonas maltophilia group</taxon>
    </lineage>
</organism>
<dbReference type="AlphaFoldDB" id="A0A2W6ICH1"/>
<dbReference type="EMBL" id="LXXM01000124">
    <property type="protein sequence ID" value="PZS93368.1"/>
    <property type="molecule type" value="Genomic_DNA"/>
</dbReference>
<dbReference type="Proteomes" id="UP000249614">
    <property type="component" value="Unassembled WGS sequence"/>
</dbReference>
<protein>
    <submittedName>
        <fullName evidence="1">Uncharacterized protein</fullName>
    </submittedName>
</protein>
<evidence type="ECO:0000313" key="1">
    <source>
        <dbReference type="EMBL" id="PZS93368.1"/>
    </source>
</evidence>
<sequence length="247" mass="27530">MLLDKFFVNLRTGTPDRFFASKVLNLYGRLFIGGPSVDEIQGPDKSVRQQQADTYFYMPVDRTPAKRNENHEISALWTENLRQEEHPQVGRAVAIATTLLCTALFSLGGVAKGAGEKWDHWNGQRKAANALEEAREYAAKRDGLKKEWADDIASYSAQKCLDEVSALRDRKTDEARDRYVVLEAGCADKRSEIKTIAQSWSLDQCAAFGKAGTQQIKAGGSQTWLDGLVFQEVCSMKYGADLSARLK</sequence>
<accession>A0A2W6ICH1</accession>
<name>A0A2W6ICH1_STEMA</name>
<evidence type="ECO:0000313" key="2">
    <source>
        <dbReference type="Proteomes" id="UP000249614"/>
    </source>
</evidence>
<proteinExistence type="predicted"/>
<gene>
    <name evidence="1" type="ORF">A7X83_06125</name>
</gene>